<dbReference type="InterPro" id="IPR013491">
    <property type="entry name" value="Tape_meas_N"/>
</dbReference>
<dbReference type="AlphaFoldDB" id="A0A5S9QW93"/>
<evidence type="ECO:0000313" key="5">
    <source>
        <dbReference type="EMBL" id="CAA0097539.1"/>
    </source>
</evidence>
<accession>A0A5S9QW93</accession>
<dbReference type="Pfam" id="PF20155">
    <property type="entry name" value="TMP_3"/>
    <property type="match status" value="1"/>
</dbReference>
<evidence type="ECO:0000256" key="2">
    <source>
        <dbReference type="SAM" id="MobiDB-lite"/>
    </source>
</evidence>
<keyword evidence="3" id="KW-1133">Transmembrane helix</keyword>
<protein>
    <submittedName>
        <fullName evidence="6">Chromosome partition protein Smc</fullName>
    </submittedName>
</protein>
<dbReference type="EMBL" id="CACSIO010000004">
    <property type="protein sequence ID" value="CAA0097539.1"/>
    <property type="molecule type" value="Genomic_DNA"/>
</dbReference>
<evidence type="ECO:0000259" key="4">
    <source>
        <dbReference type="Pfam" id="PF20155"/>
    </source>
</evidence>
<evidence type="ECO:0000256" key="1">
    <source>
        <dbReference type="SAM" id="Coils"/>
    </source>
</evidence>
<keyword evidence="1" id="KW-0175">Coiled coil</keyword>
<reference evidence="6 7" key="1">
    <citation type="submission" date="2019-11" db="EMBL/GenBank/DDBJ databases">
        <authorList>
            <person name="Holert J."/>
        </authorList>
    </citation>
    <scope>NUCLEOTIDE SEQUENCE [LARGE SCALE GENOMIC DNA]</scope>
    <source>
        <strain evidence="6">SB11_3</strain>
    </source>
</reference>
<feature type="domain" description="Tape measure protein N-terminal" evidence="4">
    <location>
        <begin position="200"/>
        <end position="376"/>
    </location>
</feature>
<dbReference type="OrthoDB" id="8019720at2"/>
<evidence type="ECO:0000256" key="3">
    <source>
        <dbReference type="SAM" id="Phobius"/>
    </source>
</evidence>
<feature type="coiled-coil region" evidence="1">
    <location>
        <begin position="89"/>
        <end position="127"/>
    </location>
</feature>
<sequence length="703" mass="77800">MNTIEAKAVLKLVDQFTGPAKRVGGMSGKLEKQLGKTQKHLAHLKSDRTDIESFTRLRKQSKDTRHALEQQQTSIAKLARELKNTEKPSKKLTKEFEAAKKQAAQLKQKHASETQQLQQLRKRLNNTGISTHKLSQQNRDLAKTIDVTNKRLKSQQHMLAGYKDAVRHAQQTKHHLGNAGSAALKTGAGLVGLGWLFKRTFVDTAAEFERYETILTTIEGSRAGAIKAMDWVQNFAATTPYELDQVTDAFVKLRAYGLNPTDGLLRTLGDTASAMGKDVNQAVEAIADAVTGENERLKEFGIKARANGNKIVYEYSVNGQTKLAEALKSDRQQIQSVLSDIFNSKYAGAMDKQSRTWAGMMSNLTDQWTRFVNLVMKNGLFDWMKSELSQLLETVNTMAKTGALEQRARTIATQLKTFFGEMWQAAKAILALMRAVARVLNAAADALGGWNNLAWVMIGLPVASSLMGIVISVTKLFTSFGLLSGMLPLVGKGLLWIGRALMLNPIGLAITAIAGGAYLIIKYWQPIKAWFANLWQGIENVFFSFHPLGILMQQWNPAMSWWQNLLQGFSTAASNIWQSITGVFYRGIASLLKAIQKATSLLPDWALPDAIGGKNLDVAIRHYQQRAGTDKATTNKIIKPGVAAPLKAAGNNTIQQTTEIYSPITIQKADGLDEDKIAELIVRKQRQQQRDAERKSRGRLHGE</sequence>
<keyword evidence="3" id="KW-0812">Transmembrane</keyword>
<evidence type="ECO:0000313" key="6">
    <source>
        <dbReference type="EMBL" id="CAA0122814.1"/>
    </source>
</evidence>
<feature type="region of interest" description="Disordered" evidence="2">
    <location>
        <begin position="684"/>
        <end position="703"/>
    </location>
</feature>
<feature type="transmembrane region" description="Helical" evidence="3">
    <location>
        <begin position="503"/>
        <end position="521"/>
    </location>
</feature>
<feature type="transmembrane region" description="Helical" evidence="3">
    <location>
        <begin position="480"/>
        <end position="497"/>
    </location>
</feature>
<dbReference type="PANTHER" id="PTHR38812:SF2">
    <property type="entry name" value="MU-LIKE PROPHAGE FLUMU PROTEIN GP42"/>
    <property type="match status" value="1"/>
</dbReference>
<dbReference type="Proteomes" id="UP000441399">
    <property type="component" value="Unassembled WGS sequence"/>
</dbReference>
<gene>
    <name evidence="6" type="primary">smc_2</name>
    <name evidence="5" type="synonym">smc_4</name>
    <name evidence="6" type="ORF">OPDIPICF_02684</name>
    <name evidence="5" type="ORF">OPDIPICF_04104</name>
</gene>
<dbReference type="PANTHER" id="PTHR38812">
    <property type="entry name" value="MU-LIKE PROPHAGE FLUMU PROTEIN GP42"/>
    <property type="match status" value="1"/>
</dbReference>
<dbReference type="EMBL" id="CACSIO010000045">
    <property type="protein sequence ID" value="CAA0122814.1"/>
    <property type="molecule type" value="Genomic_DNA"/>
</dbReference>
<name>A0A5S9QW93_9GAMM</name>
<keyword evidence="7" id="KW-1185">Reference proteome</keyword>
<proteinExistence type="predicted"/>
<keyword evidence="3" id="KW-0472">Membrane</keyword>
<organism evidence="6 7">
    <name type="scientific">BD1-7 clade bacterium</name>
    <dbReference type="NCBI Taxonomy" id="2029982"/>
    <lineage>
        <taxon>Bacteria</taxon>
        <taxon>Pseudomonadati</taxon>
        <taxon>Pseudomonadota</taxon>
        <taxon>Gammaproteobacteria</taxon>
        <taxon>Cellvibrionales</taxon>
        <taxon>Spongiibacteraceae</taxon>
        <taxon>BD1-7 clade</taxon>
    </lineage>
</organism>
<dbReference type="InterPro" id="IPR053058">
    <property type="entry name" value="Mulikevirus_tape_measure"/>
</dbReference>
<evidence type="ECO:0000313" key="7">
    <source>
        <dbReference type="Proteomes" id="UP000441399"/>
    </source>
</evidence>